<dbReference type="GO" id="GO:0009055">
    <property type="term" value="F:electron transfer activity"/>
    <property type="evidence" value="ECO:0007669"/>
    <property type="project" value="InterPro"/>
</dbReference>
<reference evidence="15 16" key="2">
    <citation type="submission" date="2015-11" db="EMBL/GenBank/DDBJ databases">
        <authorList>
            <person name="Zhang Y."/>
            <person name="Guo Z."/>
        </authorList>
    </citation>
    <scope>NUCLEOTIDE SEQUENCE [LARGE SCALE GENOMIC DNA]</scope>
    <source>
        <strain evidence="15">JGI-4</strain>
    </source>
</reference>
<evidence type="ECO:0000313" key="17">
    <source>
        <dbReference type="Proteomes" id="UP000182200"/>
    </source>
</evidence>
<evidence type="ECO:0000256" key="8">
    <source>
        <dbReference type="ARBA" id="ARBA00022982"/>
    </source>
</evidence>
<comment type="subcellular location">
    <subcellularLocation>
        <location evidence="1">Cell membrane</location>
        <topology evidence="1">Multi-pass membrane protein</topology>
    </subcellularLocation>
</comment>
<dbReference type="RefSeq" id="WP_075426793.1">
    <property type="nucleotide sequence ID" value="NZ_CZVI01000024.1"/>
</dbReference>
<dbReference type="Pfam" id="PF01292">
    <property type="entry name" value="Ni_hydr_CYTB"/>
    <property type="match status" value="1"/>
</dbReference>
<accession>A0A0P1M3L5</accession>
<keyword evidence="9 12" id="KW-1133">Transmembrane helix</keyword>
<accession>A0A0P1LIQ3</accession>
<feature type="transmembrane region" description="Helical" evidence="12">
    <location>
        <begin position="20"/>
        <end position="38"/>
    </location>
</feature>
<dbReference type="PRINTS" id="PR00161">
    <property type="entry name" value="NIHGNASECYTB"/>
</dbReference>
<evidence type="ECO:0000256" key="1">
    <source>
        <dbReference type="ARBA" id="ARBA00004651"/>
    </source>
</evidence>
<keyword evidence="8" id="KW-0249">Electron transport</keyword>
<name>A0A0P1MC28_9BACT</name>
<sequence>MTAERKIQRFSLSWRIQHFLLMVSVTLLIITGFALKYHNTWLGRFLIFLEGGFEARGTLHRISAVLLFITAVYHLIYIIFTREGRAEFKELLPMKKDFSDFVESVRYDIGKNEKPPMYGRYSYKEKIQYWFFFLFVVLMILSGIVLWFHNYFFGVLPKWFFDLSQALHSATATLIITFLVLWHLYLVHLSPSNFPINTSFWDGYVSEEWLRENHYLEYLAKVNPEGKDKGEDEQ</sequence>
<evidence type="ECO:0000256" key="4">
    <source>
        <dbReference type="ARBA" id="ARBA00022475"/>
    </source>
</evidence>
<accession>A0A0P1MXE3</accession>
<evidence type="ECO:0000256" key="11">
    <source>
        <dbReference type="ARBA" id="ARBA00023136"/>
    </source>
</evidence>
<accession>A0A0P1M5Q4</accession>
<keyword evidence="5" id="KW-0349">Heme</keyword>
<organism evidence="15 16">
    <name type="scientific">Candidatus Kryptonium thompsonii</name>
    <dbReference type="NCBI Taxonomy" id="1633631"/>
    <lineage>
        <taxon>Bacteria</taxon>
        <taxon>Pseudomonadati</taxon>
        <taxon>Candidatus Kryptoniota</taxon>
        <taxon>Candidatus Kryptonium</taxon>
    </lineage>
</organism>
<evidence type="ECO:0000313" key="15">
    <source>
        <dbReference type="EMBL" id="CUU09161.1"/>
    </source>
</evidence>
<dbReference type="SUPFAM" id="SSF81342">
    <property type="entry name" value="Transmembrane di-heme cytochromes"/>
    <property type="match status" value="1"/>
</dbReference>
<keyword evidence="17" id="KW-1185">Reference proteome</keyword>
<accession>A0A0N7MPQ5</accession>
<evidence type="ECO:0000256" key="10">
    <source>
        <dbReference type="ARBA" id="ARBA00023004"/>
    </source>
</evidence>
<gene>
    <name evidence="15" type="ORF">JGI4_02291</name>
    <name evidence="14" type="ORF">JGI8_01559</name>
</gene>
<keyword evidence="11 12" id="KW-0472">Membrane</keyword>
<dbReference type="STRING" id="1633631.GCA_001442925_02282"/>
<evidence type="ECO:0000259" key="13">
    <source>
        <dbReference type="Pfam" id="PF01292"/>
    </source>
</evidence>
<comment type="similarity">
    <text evidence="2">Belongs to the HupC/HyaC/HydC family.</text>
</comment>
<accession>A0A0P1L9V0</accession>
<dbReference type="PANTHER" id="PTHR30485">
    <property type="entry name" value="NI/FE-HYDROGENASE 1 B-TYPE CYTOCHROME SUBUNIT"/>
    <property type="match status" value="1"/>
</dbReference>
<dbReference type="GO" id="GO:0020037">
    <property type="term" value="F:heme binding"/>
    <property type="evidence" value="ECO:0007669"/>
    <property type="project" value="TreeGrafter"/>
</dbReference>
<evidence type="ECO:0000313" key="14">
    <source>
        <dbReference type="EMBL" id="CUS91511.1"/>
    </source>
</evidence>
<dbReference type="EMBL" id="FAOP01000014">
    <property type="protein sequence ID" value="CUU09161.1"/>
    <property type="molecule type" value="Genomic_DNA"/>
</dbReference>
<accession>A0A0S4NE95</accession>
<keyword evidence="7" id="KW-0479">Metal-binding</keyword>
<dbReference type="GO" id="GO:0022904">
    <property type="term" value="P:respiratory electron transport chain"/>
    <property type="evidence" value="ECO:0007669"/>
    <property type="project" value="InterPro"/>
</dbReference>
<evidence type="ECO:0000256" key="5">
    <source>
        <dbReference type="ARBA" id="ARBA00022617"/>
    </source>
</evidence>
<dbReference type="EMBL" id="CZVI01000024">
    <property type="protein sequence ID" value="CUS91511.1"/>
    <property type="molecule type" value="Genomic_DNA"/>
</dbReference>
<reference evidence="14 17" key="1">
    <citation type="submission" date="2015-11" db="EMBL/GenBank/DDBJ databases">
        <authorList>
            <person name="Varghese N."/>
        </authorList>
    </citation>
    <scope>NUCLEOTIDE SEQUENCE [LARGE SCALE GENOMIC DNA]</scope>
    <source>
        <strain evidence="14 17">JGI-8</strain>
    </source>
</reference>
<evidence type="ECO:0000256" key="6">
    <source>
        <dbReference type="ARBA" id="ARBA00022692"/>
    </source>
</evidence>
<evidence type="ECO:0000256" key="3">
    <source>
        <dbReference type="ARBA" id="ARBA00022448"/>
    </source>
</evidence>
<protein>
    <submittedName>
        <fullName evidence="15">Formate dehydrogenase, gamma subunit</fullName>
    </submittedName>
</protein>
<keyword evidence="6 12" id="KW-0812">Transmembrane</keyword>
<accession>A0A0P1MC28</accession>
<accession>A0A0P1M8J3</accession>
<dbReference type="PANTHER" id="PTHR30485:SF0">
    <property type="entry name" value="NI_FE-HYDROGENASE 1 B-TYPE CYTOCHROME SUBUNIT-RELATED"/>
    <property type="match status" value="1"/>
</dbReference>
<feature type="transmembrane region" description="Helical" evidence="12">
    <location>
        <begin position="127"/>
        <end position="148"/>
    </location>
</feature>
<dbReference type="Proteomes" id="UP000182011">
    <property type="component" value="Unassembled WGS sequence"/>
</dbReference>
<feature type="domain" description="Cytochrome b561 bacterial/Ni-hydrogenase" evidence="13">
    <location>
        <begin position="9"/>
        <end position="187"/>
    </location>
</feature>
<dbReference type="InterPro" id="IPR011577">
    <property type="entry name" value="Cyt_b561_bac/Ni-Hgenase"/>
</dbReference>
<keyword evidence="4" id="KW-1003">Cell membrane</keyword>
<keyword evidence="3" id="KW-0813">Transport</keyword>
<feature type="transmembrane region" description="Helical" evidence="12">
    <location>
        <begin position="58"/>
        <end position="80"/>
    </location>
</feature>
<dbReference type="GO" id="GO:0005886">
    <property type="term" value="C:plasma membrane"/>
    <property type="evidence" value="ECO:0007669"/>
    <property type="project" value="UniProtKB-SubCell"/>
</dbReference>
<evidence type="ECO:0000256" key="7">
    <source>
        <dbReference type="ARBA" id="ARBA00022723"/>
    </source>
</evidence>
<accession>A0A0P1LXX2</accession>
<dbReference type="Proteomes" id="UP000182200">
    <property type="component" value="Unassembled WGS sequence"/>
</dbReference>
<dbReference type="AlphaFoldDB" id="A0A0P1MC28"/>
<feature type="transmembrane region" description="Helical" evidence="12">
    <location>
        <begin position="168"/>
        <end position="187"/>
    </location>
</feature>
<dbReference type="Gene3D" id="1.20.950.20">
    <property type="entry name" value="Transmembrane di-heme cytochromes, Chain C"/>
    <property type="match status" value="1"/>
</dbReference>
<dbReference type="InterPro" id="IPR000516">
    <property type="entry name" value="Ni-dep_Hydgase_cyt-B"/>
</dbReference>
<accession>A0A0P1P699</accession>
<accession>A0A0N7MUH7</accession>
<evidence type="ECO:0000256" key="12">
    <source>
        <dbReference type="SAM" id="Phobius"/>
    </source>
</evidence>
<dbReference type="InterPro" id="IPR051542">
    <property type="entry name" value="Hydrogenase_cytochrome"/>
</dbReference>
<dbReference type="OrthoDB" id="9814800at2"/>
<evidence type="ECO:0000256" key="9">
    <source>
        <dbReference type="ARBA" id="ARBA00022989"/>
    </source>
</evidence>
<proteinExistence type="inferred from homology"/>
<evidence type="ECO:0000256" key="2">
    <source>
        <dbReference type="ARBA" id="ARBA00008622"/>
    </source>
</evidence>
<dbReference type="InterPro" id="IPR016174">
    <property type="entry name" value="Di-haem_cyt_TM"/>
</dbReference>
<dbReference type="GO" id="GO:0005506">
    <property type="term" value="F:iron ion binding"/>
    <property type="evidence" value="ECO:0007669"/>
    <property type="project" value="InterPro"/>
</dbReference>
<keyword evidence="10" id="KW-0408">Iron</keyword>
<evidence type="ECO:0000313" key="16">
    <source>
        <dbReference type="Proteomes" id="UP000182011"/>
    </source>
</evidence>